<feature type="coiled-coil region" evidence="1">
    <location>
        <begin position="36"/>
        <end position="66"/>
    </location>
</feature>
<dbReference type="GO" id="GO:0043683">
    <property type="term" value="P:type IV pilus assembly"/>
    <property type="evidence" value="ECO:0007669"/>
    <property type="project" value="InterPro"/>
</dbReference>
<protein>
    <submittedName>
        <fullName evidence="2">Uncharacterized protein</fullName>
    </submittedName>
</protein>
<keyword evidence="1" id="KW-0175">Coiled coil</keyword>
<dbReference type="InterPro" id="IPR014717">
    <property type="entry name" value="Transl_elong_EF1B/ribsomal_bS6"/>
</dbReference>
<comment type="caution">
    <text evidence="2">The sequence shown here is derived from an EMBL/GenBank/DDBJ whole genome shotgun (WGS) entry which is preliminary data.</text>
</comment>
<evidence type="ECO:0000256" key="1">
    <source>
        <dbReference type="SAM" id="Coils"/>
    </source>
</evidence>
<dbReference type="AlphaFoldDB" id="A0A0G1NJW1"/>
<evidence type="ECO:0000313" key="3">
    <source>
        <dbReference type="Proteomes" id="UP000034107"/>
    </source>
</evidence>
<organism evidence="2 3">
    <name type="scientific">Candidatus Nomurabacteria bacterium GW2011_GWA1_46_11</name>
    <dbReference type="NCBI Taxonomy" id="1618732"/>
    <lineage>
        <taxon>Bacteria</taxon>
        <taxon>Candidatus Nomuraibacteriota</taxon>
    </lineage>
</organism>
<dbReference type="Proteomes" id="UP000034107">
    <property type="component" value="Unassembled WGS sequence"/>
</dbReference>
<accession>A0A0G1NJW1</accession>
<name>A0A0G1NJW1_9BACT</name>
<dbReference type="EMBL" id="LCLS01000025">
    <property type="protein sequence ID" value="KKU20884.1"/>
    <property type="molecule type" value="Genomic_DNA"/>
</dbReference>
<dbReference type="Pfam" id="PF04350">
    <property type="entry name" value="PilO"/>
    <property type="match status" value="1"/>
</dbReference>
<dbReference type="Gene3D" id="3.30.70.60">
    <property type="match status" value="1"/>
</dbReference>
<dbReference type="InterPro" id="IPR007445">
    <property type="entry name" value="PilO"/>
</dbReference>
<sequence>MRPAAQRLIGILLSLTLVIASLFVYSSLLIPKYKDIQNLRGERSALNGLLAEEQEAVQAVERLIRQYSSIADLRDSLAVTLPGEEGTASIVNQFQGIASTNGILMNSLSIRPLTIQPTGFEGIVEPLGVLRVSMNIVGSYESLKEYLKAVETNVRIMDVQSIRVENAGLNTGPYEYQIEVDTYYQL</sequence>
<gene>
    <name evidence="2" type="ORF">UX31_C0025G0006</name>
</gene>
<dbReference type="GO" id="GO:0043107">
    <property type="term" value="P:type IV pilus-dependent motility"/>
    <property type="evidence" value="ECO:0007669"/>
    <property type="project" value="InterPro"/>
</dbReference>
<reference evidence="2 3" key="1">
    <citation type="journal article" date="2015" name="Nature">
        <title>rRNA introns, odd ribosomes, and small enigmatic genomes across a large radiation of phyla.</title>
        <authorList>
            <person name="Brown C.T."/>
            <person name="Hug L.A."/>
            <person name="Thomas B.C."/>
            <person name="Sharon I."/>
            <person name="Castelle C.J."/>
            <person name="Singh A."/>
            <person name="Wilkins M.J."/>
            <person name="Williams K.H."/>
            <person name="Banfield J.F."/>
        </authorList>
    </citation>
    <scope>NUCLEOTIDE SEQUENCE [LARGE SCALE GENOMIC DNA]</scope>
</reference>
<evidence type="ECO:0000313" key="2">
    <source>
        <dbReference type="EMBL" id="KKU20884.1"/>
    </source>
</evidence>
<proteinExistence type="predicted"/>